<evidence type="ECO:0000256" key="1">
    <source>
        <dbReference type="ARBA" id="ARBA00022574"/>
    </source>
</evidence>
<comment type="caution">
    <text evidence="6">The sequence shown here is derived from an EMBL/GenBank/DDBJ whole genome shotgun (WGS) entry which is preliminary data.</text>
</comment>
<dbReference type="InterPro" id="IPR001680">
    <property type="entry name" value="WD40_rpt"/>
</dbReference>
<dbReference type="SMART" id="SM00320">
    <property type="entry name" value="WD40"/>
    <property type="match status" value="6"/>
</dbReference>
<dbReference type="AlphaFoldDB" id="A0A8K1CH83"/>
<dbReference type="OrthoDB" id="27537at2759"/>
<evidence type="ECO:0000256" key="2">
    <source>
        <dbReference type="ARBA" id="ARBA00022737"/>
    </source>
</evidence>
<feature type="repeat" description="WD" evidence="5">
    <location>
        <begin position="166"/>
        <end position="207"/>
    </location>
</feature>
<dbReference type="InterPro" id="IPR015943">
    <property type="entry name" value="WD40/YVTN_repeat-like_dom_sf"/>
</dbReference>
<evidence type="ECO:0000256" key="5">
    <source>
        <dbReference type="PROSITE-ProRule" id="PRU00221"/>
    </source>
</evidence>
<dbReference type="EMBL" id="SPLM01000074">
    <property type="protein sequence ID" value="TMW62097.1"/>
    <property type="molecule type" value="Genomic_DNA"/>
</dbReference>
<reference evidence="6" key="1">
    <citation type="submission" date="2019-03" db="EMBL/GenBank/DDBJ databases">
        <title>Long read genome sequence of the mycoparasitic Pythium oligandrum ATCC 38472 isolated from sugarbeet rhizosphere.</title>
        <authorList>
            <person name="Gaulin E."/>
        </authorList>
    </citation>
    <scope>NUCLEOTIDE SEQUENCE</scope>
    <source>
        <strain evidence="6">ATCC 38472_TT</strain>
    </source>
</reference>
<keyword evidence="1 5" id="KW-0853">WD repeat</keyword>
<dbReference type="Pfam" id="PF00400">
    <property type="entry name" value="WD40"/>
    <property type="match status" value="3"/>
</dbReference>
<dbReference type="InterPro" id="IPR051179">
    <property type="entry name" value="WD_repeat_multifunction"/>
</dbReference>
<protein>
    <submittedName>
        <fullName evidence="6">Uncharacterized protein</fullName>
    </submittedName>
</protein>
<name>A0A8K1CH83_PYTOL</name>
<dbReference type="PANTHER" id="PTHR19857">
    <property type="entry name" value="MITOCHONDRIAL DIVISION PROTEIN 1-RELATED"/>
    <property type="match status" value="1"/>
</dbReference>
<accession>A0A8K1CH83</accession>
<dbReference type="SUPFAM" id="SSF50978">
    <property type="entry name" value="WD40 repeat-like"/>
    <property type="match status" value="1"/>
</dbReference>
<evidence type="ECO:0000313" key="6">
    <source>
        <dbReference type="EMBL" id="TMW62097.1"/>
    </source>
</evidence>
<gene>
    <name evidence="6" type="ORF">Poli38472_009590</name>
</gene>
<dbReference type="PANTHER" id="PTHR19857:SF19">
    <property type="entry name" value="26S PROTEASOME REGULATORY SUBUNIT RPN14"/>
    <property type="match status" value="1"/>
</dbReference>
<dbReference type="Gene3D" id="2.130.10.10">
    <property type="entry name" value="YVTN repeat-like/Quinoprotein amine dehydrogenase"/>
    <property type="match status" value="2"/>
</dbReference>
<keyword evidence="2" id="KW-0677">Repeat</keyword>
<keyword evidence="7" id="KW-1185">Reference proteome</keyword>
<evidence type="ECO:0000256" key="3">
    <source>
        <dbReference type="ARBA" id="ARBA00022942"/>
    </source>
</evidence>
<evidence type="ECO:0000256" key="4">
    <source>
        <dbReference type="ARBA" id="ARBA00038321"/>
    </source>
</evidence>
<dbReference type="PROSITE" id="PS50082">
    <property type="entry name" value="WD_REPEATS_2"/>
    <property type="match status" value="2"/>
</dbReference>
<keyword evidence="3" id="KW-0647">Proteasome</keyword>
<sequence>MTAMYMDLQPDWEAAGDETCWLNVYERRVVLNASESQQEKPTATVEGAVNAHFQLAMQPAATGKAETAHLVEVTKREMHWVQVQVASGSTGEEEVVHAVFQAPTAASDVFQAAATEQVHEFSVHRSPRPQLHCVDVSCEEKYAVVGGADGRCVVWDPLDRVPVRPLVGHVLDVTSARFFPSGKVALTGSLDFTLRIWSVESGQCAAVLKGHRGGIEDVAIVGRGRNVLSCASDGAIHLWCCANQQIVAKWTSDNESAVHCMSLLDDSAHMFTAESLKASTAVDNEFETEAKLLFAGLDSGDILGVDVRSRELAMNLEGTASIVSCAVTSRHGTPTLLTGSEDGLLTTWDLRQTSSPLHVLSRSPSAVQRIAVYEDRVWTANADGVSASWSHLLAPTNATPTVSSYLTGPQYDPVRGLAVGPQTGRVFTACRDGLLREYIPHFLTM</sequence>
<evidence type="ECO:0000313" key="7">
    <source>
        <dbReference type="Proteomes" id="UP000794436"/>
    </source>
</evidence>
<feature type="repeat" description="WD" evidence="5">
    <location>
        <begin position="208"/>
        <end position="239"/>
    </location>
</feature>
<dbReference type="Proteomes" id="UP000794436">
    <property type="component" value="Unassembled WGS sequence"/>
</dbReference>
<dbReference type="PROSITE" id="PS50294">
    <property type="entry name" value="WD_REPEATS_REGION"/>
    <property type="match status" value="2"/>
</dbReference>
<comment type="similarity">
    <text evidence="4">Belongs to the WD repeat PAAF1/RPN14 family.</text>
</comment>
<dbReference type="InterPro" id="IPR036322">
    <property type="entry name" value="WD40_repeat_dom_sf"/>
</dbReference>
<dbReference type="GO" id="GO:0000502">
    <property type="term" value="C:proteasome complex"/>
    <property type="evidence" value="ECO:0007669"/>
    <property type="project" value="UniProtKB-KW"/>
</dbReference>
<proteinExistence type="inferred from homology"/>
<organism evidence="6 7">
    <name type="scientific">Pythium oligandrum</name>
    <name type="common">Mycoparasitic fungus</name>
    <dbReference type="NCBI Taxonomy" id="41045"/>
    <lineage>
        <taxon>Eukaryota</taxon>
        <taxon>Sar</taxon>
        <taxon>Stramenopiles</taxon>
        <taxon>Oomycota</taxon>
        <taxon>Peronosporomycetes</taxon>
        <taxon>Pythiales</taxon>
        <taxon>Pythiaceae</taxon>
        <taxon>Pythium</taxon>
    </lineage>
</organism>